<dbReference type="InterPro" id="IPR019734">
    <property type="entry name" value="TPR_rpt"/>
</dbReference>
<evidence type="ECO:0000313" key="4">
    <source>
        <dbReference type="Proteomes" id="UP001172102"/>
    </source>
</evidence>
<dbReference type="InterPro" id="IPR002182">
    <property type="entry name" value="NB-ARC"/>
</dbReference>
<evidence type="ECO:0000256" key="1">
    <source>
        <dbReference type="PROSITE-ProRule" id="PRU00339"/>
    </source>
</evidence>
<dbReference type="PANTHER" id="PTHR46082:SF6">
    <property type="entry name" value="AAA+ ATPASE DOMAIN-CONTAINING PROTEIN-RELATED"/>
    <property type="match status" value="1"/>
</dbReference>
<sequence length="873" mass="98555">MLPEALPKARIFTYDWNANYFADAPVQTLLGHADTLLGLIAEGRGSQTRPIVFVASCFGGLILVEAVNRAAQEGSAYRHILLSTVGILFLATLFHGSDAAKQARWQVLIAGIMGEQASDQLIQDLEQKHDFVRQRVQKFTEIANSEAVRLPLSCFFETRKTEMLRRILSRGWAKRLSTGVTHKILVTESSACRHGFSRQGLDATHSGMNKFLGPECPNFRLVKDTVRQFAGNASAVLTRRTDSAIQRRWIVPFGRNKEFVGRETILADLLARILPSGDEHDCQRTAIEGLGGVGKTQIALEAAFRIGDAHPDCSVFWVPAVDATTFENAYRAIGQQLKVPGIDEEKANVKALVKAALSHESVGSWLLIVDNADDIKLLSGDIALADYLPFSRKGSILFTTRNHRLGVMLVESGSHIIPVEEMSREEALKLLQTNLKVDQMGDARSNDALLEFLASLPLAIRQASAYMAKEQISTTQYLELCKSSDEDMIELLSRDFDDRHRYRNIQNPVATTWLISFRHISDHDPLAADYLRFMCFLAGKDIPQSLLPPAGRLKTVEAIGTLKAYAFISQRKESDTYDIHRLVQISMLSWLAQKGEQKDWSTRVLQRLDNMFPFPDHGNREEWIKYLPHTQHALQLWKRTDDERAAPGLLSKVGESFHNLGKYEEAEQMYRQALQLSEKVLGKEHPDTLTSMNNLAVILKQQGKYEEAEQRHRQELKLCEKVLGKEHPDTLGSINNLAVILEYQGKYEEAEQMNRQTLQLREVLDKEHPDTLSNMNNLASVLESQGKYEEAEQIHRQTLQLREKVLGKEHPDTLTSMNNLAVILSHQGKYEEAEKMHRQELKLCEKVLGKEHPDTLTSKNNLTTCLRAKKARD</sequence>
<feature type="domain" description="NB-ARC" evidence="2">
    <location>
        <begin position="279"/>
        <end position="433"/>
    </location>
</feature>
<dbReference type="SMART" id="SM00028">
    <property type="entry name" value="TPR"/>
    <property type="match status" value="5"/>
</dbReference>
<dbReference type="Pfam" id="PF00931">
    <property type="entry name" value="NB-ARC"/>
    <property type="match status" value="1"/>
</dbReference>
<accession>A0AA40DWV7</accession>
<evidence type="ECO:0000313" key="3">
    <source>
        <dbReference type="EMBL" id="KAK0716031.1"/>
    </source>
</evidence>
<gene>
    <name evidence="3" type="ORF">B0H67DRAFT_256137</name>
</gene>
<dbReference type="PANTHER" id="PTHR46082">
    <property type="entry name" value="ATP/GTP-BINDING PROTEIN-RELATED"/>
    <property type="match status" value="1"/>
</dbReference>
<dbReference type="GO" id="GO:0043531">
    <property type="term" value="F:ADP binding"/>
    <property type="evidence" value="ECO:0007669"/>
    <property type="project" value="InterPro"/>
</dbReference>
<dbReference type="Gene3D" id="1.25.40.10">
    <property type="entry name" value="Tetratricopeptide repeat domain"/>
    <property type="match status" value="2"/>
</dbReference>
<name>A0AA40DWV7_9PEZI</name>
<dbReference type="Proteomes" id="UP001172102">
    <property type="component" value="Unassembled WGS sequence"/>
</dbReference>
<dbReference type="Pfam" id="PF13374">
    <property type="entry name" value="TPR_10"/>
    <property type="match status" value="1"/>
</dbReference>
<feature type="repeat" description="TPR" evidence="1">
    <location>
        <begin position="647"/>
        <end position="680"/>
    </location>
</feature>
<dbReference type="NCBIfam" id="NF040586">
    <property type="entry name" value="FxSxx_TPR"/>
    <property type="match status" value="1"/>
</dbReference>
<evidence type="ECO:0000259" key="2">
    <source>
        <dbReference type="Pfam" id="PF00931"/>
    </source>
</evidence>
<dbReference type="PRINTS" id="PR00381">
    <property type="entry name" value="KINESINLIGHT"/>
</dbReference>
<keyword evidence="4" id="KW-1185">Reference proteome</keyword>
<keyword evidence="1" id="KW-0802">TPR repeat</keyword>
<dbReference type="SUPFAM" id="SSF52540">
    <property type="entry name" value="P-loop containing nucleoside triphosphate hydrolases"/>
    <property type="match status" value="1"/>
</dbReference>
<dbReference type="AlphaFoldDB" id="A0AA40DWV7"/>
<reference evidence="3" key="1">
    <citation type="submission" date="2023-06" db="EMBL/GenBank/DDBJ databases">
        <title>Genome-scale phylogeny and comparative genomics of the fungal order Sordariales.</title>
        <authorList>
            <consortium name="Lawrence Berkeley National Laboratory"/>
            <person name="Hensen N."/>
            <person name="Bonometti L."/>
            <person name="Westerberg I."/>
            <person name="Brannstrom I.O."/>
            <person name="Guillou S."/>
            <person name="Cros-Aarteil S."/>
            <person name="Calhoun S."/>
            <person name="Haridas S."/>
            <person name="Kuo A."/>
            <person name="Mondo S."/>
            <person name="Pangilinan J."/>
            <person name="Riley R."/>
            <person name="Labutti K."/>
            <person name="Andreopoulos B."/>
            <person name="Lipzen A."/>
            <person name="Chen C."/>
            <person name="Yanf M."/>
            <person name="Daum C."/>
            <person name="Ng V."/>
            <person name="Clum A."/>
            <person name="Steindorff A."/>
            <person name="Ohm R."/>
            <person name="Martin F."/>
            <person name="Silar P."/>
            <person name="Natvig D."/>
            <person name="Lalanne C."/>
            <person name="Gautier V."/>
            <person name="Ament-Velasquez S.L."/>
            <person name="Kruys A."/>
            <person name="Hutchinson M.I."/>
            <person name="Powell A.J."/>
            <person name="Barry K."/>
            <person name="Miller A.N."/>
            <person name="Grigoriev I.V."/>
            <person name="Debuchy R."/>
            <person name="Gladieux P."/>
            <person name="Thoren M.H."/>
            <person name="Johannesson H."/>
        </authorList>
    </citation>
    <scope>NUCLEOTIDE SEQUENCE</scope>
    <source>
        <strain evidence="3">SMH4607-1</strain>
    </source>
</reference>
<dbReference type="Gene3D" id="3.40.50.300">
    <property type="entry name" value="P-loop containing nucleotide triphosphate hydrolases"/>
    <property type="match status" value="1"/>
</dbReference>
<dbReference type="SUPFAM" id="SSF48452">
    <property type="entry name" value="TPR-like"/>
    <property type="match status" value="1"/>
</dbReference>
<comment type="caution">
    <text evidence="3">The sequence shown here is derived from an EMBL/GenBank/DDBJ whole genome shotgun (WGS) entry which is preliminary data.</text>
</comment>
<dbReference type="InterPro" id="IPR053137">
    <property type="entry name" value="NLR-like"/>
</dbReference>
<dbReference type="InterPro" id="IPR011990">
    <property type="entry name" value="TPR-like_helical_dom_sf"/>
</dbReference>
<protein>
    <recommendedName>
        <fullName evidence="2">NB-ARC domain-containing protein</fullName>
    </recommendedName>
</protein>
<dbReference type="EMBL" id="JAUKUA010000004">
    <property type="protein sequence ID" value="KAK0716031.1"/>
    <property type="molecule type" value="Genomic_DNA"/>
</dbReference>
<dbReference type="Pfam" id="PF13424">
    <property type="entry name" value="TPR_12"/>
    <property type="match status" value="2"/>
</dbReference>
<dbReference type="PROSITE" id="PS50005">
    <property type="entry name" value="TPR"/>
    <property type="match status" value="1"/>
</dbReference>
<dbReference type="InterPro" id="IPR027417">
    <property type="entry name" value="P-loop_NTPase"/>
</dbReference>
<proteinExistence type="predicted"/>
<organism evidence="3 4">
    <name type="scientific">Lasiosphaeris hirsuta</name>
    <dbReference type="NCBI Taxonomy" id="260670"/>
    <lineage>
        <taxon>Eukaryota</taxon>
        <taxon>Fungi</taxon>
        <taxon>Dikarya</taxon>
        <taxon>Ascomycota</taxon>
        <taxon>Pezizomycotina</taxon>
        <taxon>Sordariomycetes</taxon>
        <taxon>Sordariomycetidae</taxon>
        <taxon>Sordariales</taxon>
        <taxon>Lasiosphaeriaceae</taxon>
        <taxon>Lasiosphaeris</taxon>
    </lineage>
</organism>